<evidence type="ECO:0000256" key="8">
    <source>
        <dbReference type="ARBA" id="ARBA00022737"/>
    </source>
</evidence>
<protein>
    <recommendedName>
        <fullName evidence="14">Periaxin</fullName>
    </recommendedName>
</protein>
<keyword evidence="6" id="KW-0963">Cytoplasm</keyword>
<evidence type="ECO:0000256" key="3">
    <source>
        <dbReference type="ARBA" id="ARBA00004413"/>
    </source>
</evidence>
<keyword evidence="11" id="KW-0539">Nucleus</keyword>
<feature type="region of interest" description="Disordered" evidence="15">
    <location>
        <begin position="355"/>
        <end position="379"/>
    </location>
</feature>
<dbReference type="GO" id="GO:0032287">
    <property type="term" value="P:peripheral nervous system myelin maintenance"/>
    <property type="evidence" value="ECO:0007669"/>
    <property type="project" value="TreeGrafter"/>
</dbReference>
<evidence type="ECO:0000256" key="9">
    <source>
        <dbReference type="ARBA" id="ARBA00022949"/>
    </source>
</evidence>
<dbReference type="SMART" id="SM00228">
    <property type="entry name" value="PDZ"/>
    <property type="match status" value="1"/>
</dbReference>
<evidence type="ECO:0000256" key="10">
    <source>
        <dbReference type="ARBA" id="ARBA00023136"/>
    </source>
</evidence>
<organism evidence="17 18">
    <name type="scientific">Sinocyclocheilus anshuiensis</name>
    <dbReference type="NCBI Taxonomy" id="1608454"/>
    <lineage>
        <taxon>Eukaryota</taxon>
        <taxon>Metazoa</taxon>
        <taxon>Chordata</taxon>
        <taxon>Craniata</taxon>
        <taxon>Vertebrata</taxon>
        <taxon>Euteleostomi</taxon>
        <taxon>Actinopterygii</taxon>
        <taxon>Neopterygii</taxon>
        <taxon>Teleostei</taxon>
        <taxon>Ostariophysi</taxon>
        <taxon>Cypriniformes</taxon>
        <taxon>Cyprinidae</taxon>
        <taxon>Cyprininae</taxon>
        <taxon>Sinocyclocheilus</taxon>
    </lineage>
</organism>
<dbReference type="Gene3D" id="2.30.42.10">
    <property type="match status" value="1"/>
</dbReference>
<sequence>MSPAMWKCESQTSLDLTSKFVSKVQKKKLHAELKQVLSQKRSQLRDTQSTLTDMEEPPKTGSKNEVEKENQFSELVEVVVETQAEVGASGYSVVGGGEQGIFIKEVLKDSPAAKHLSLQKGDQLLSARVYFDNVKYEDALKILQCAEPYKVSFFLKRTVPGSEVRIRPGAQNLELRGPKAKMQKMSVKSVKPFKTKKRRGGRFGLKRLKENKKATAQAELDVEGSPGRSDLSPVDVEFVFPKFKMRKGGKATADGSEHLEGVITSTKKKRKIRFLKMKAMDAAVAEGNVNEDVSPHEGEASRAKLKVKTKGPKFGMNFPKIKKSKLDVQSSNDSFEVKEQEAKFKPPSVECDFNMPQDKAETNVPNPEVSVKGKGEGPEIKMPKINLDVSDTMGTVPKFKLPKVRLSCHSDEIDGEARKETDTSENKLKMPKIDIKAPNVDLDLHFPKTKGKAGFKVVEVPDCNVKGTKINTAKPDTSLPVLNLDAKQRFGDDIDRSMDKEHKIFLPKPDIAVPKIETSGLPILDVSLPKMTAKNIDTEGHASTGVKYEMTKLDISLPKVISPEGEVIVEEPGPKGGTFHKPNISISLPKGKGEAKVDGHSEKGPNVKMPQIDISLPKMKLPQGKIDIDGPEVDISLPKDMLEAGADVEGHFGKGEKIQMPKVKSPEHAIAEGSDIKAGKLSMPSIEISLPKGKTEGNIEIGDPSVKGSKFKKPHLDVSIPKLKLSRGAINTEDPEVKGEKFQMPPIDISLPKGKIEASVEVEGHSGNANMPKLDLNMSLPEGKLNSQSPDVGKFSIPGVIISLPKGKTDEQINLEVEKGDKFQIPKSDISLPKLKSREVDFDVKRTNRKFHMPAMDISLPHKKDERDVNVEPSGKCGKVEMPKVDISLPAVKDSGVEISLPKMKSPQGDISIEGPDSKRFNMPSVDISFPKVTDTGDVDLKRHSRRIGKFDIPKLDISLPKFESTKGELSVEGPEFKGGELNIPSYNISSAEVKTGGDVCLEGKTKKGTKFQMPKLNINLPQIKSAGTEINIEGPELKGGKIDIPDVDISLTQGKVKGDGKVNVSKGGKFLLPQVDLSLPKIKTRSVEVNVERPDVKGSKVYTPSLDISLPKDKTEKNTDIEGHSGTGIKFEMPKTDVSLPKVKATEGEIGVEAPQIQGGKLNMPSIEMSFPNRKVKGNTDLDGKKTNLPKFVISSPKIKSSDGEINIDIKDGKFHMPSIDISLPGGRTGGDVTVEGHEGKGRKFEMPKLDVSLPKLKPSGGEIDVEVPNIKGGKIHMPSIDISLPGGGAGGDVDVAGHAGKGRKFEMPKLDGSLPKLEPSGGEINVEGPNIKGGKIHMPSIDISLPGGGAGGDVDVAGHAGKGRKFEMPKLDGSLPKLEPSGGEINVEGPNIKGGKIHMPSIDISLPGGGAGGDVDVAGHAGKGRKFEMHKLDVSLPKLKTSGVEINVEGPNIKGGKIHMPSVDISLPAGGTGGDVDVAGHAGKGRQFEMPKLDGSLPKLKTSGVEINVEGPNIKGGKIHMPSIDISLPGGGAGGDINVEGHTGKGRKFEMPKLDISFPKLKPSGDEINIEGPDIKGGKIHMPSIDISLPGGGAGDVDVAGHAGKGRKFEMPKLDGSLPKLKPSGGEYPDIKGGKFHMPSIDTSLPGATEGELDLGDDTKKGLRFQMPTVISIPKIKLTDHELKVWSEKKDIDISVPKLTHDSDIATKATGVKIRDLNVPEVTLGGNIKLPSVKIPTVDISAPKVDLDFTLSKGKGSDRENIELLKAEGGRPSSGASFDVPDVPMKMLKISLPKFGRKLKSGDKLELDSPDLSIDLDMERTSPSVETSKKDTEIIGTAAEIKIKAGGGEITKPEIRVEGPDVKVKSKLKFPKFKTPIPKAKLKDVEMAMPGYVDNKGKVRMPAVEISLPTANIPECEVLLPKTEVDVSEADIRCYEGSLKIPKMPTIGISVPKVDLDVSLPRLKFNESVDSSDLHINSSRGTVNLPHVKIPKVDISLHHGKTGDTDNHEVEIGRKGKIRMPEVEISLPNAKHDTSNADIKGEKLKIPKMSVPSLDISLPHGKITKNDDPDLEFGVKGSKLKMPDIMVPKINVSLPHKSKEESHAPDLELEGGKLKMPTTDISLPKIKSKDIVPEIQPDVGKGKVMIPGIKLPTIDVSFPHGKTEDTNDLELGVCGKEGKFKVPAIKIPKVDVSSQGQPASAEKTEVRRQDGNFQLLKITIPKVDISLPYGKSDDPQASGSVEVEGGQCKMPDIKRPQLAISLPESRTGEFDTKEGESGGGHGKFTMSNVKIPKLDIRMSREADMSDPSTDVSLKDSHKEGKKMRMPNVDLELDLGLSREGKKNKKKNELPDTDLEPAAPKEKIKGPKVKGSKFNIGMPKLKVSGLENDINKSGKMDAKFLKGGTDANLKADLQAPKIPELDFDIETAQANTNNSEEDKKQTGKVKIPKFGIPLPSLSSPEANIRSSQGKGHSINIDSEAEYESPRMPKLTKAVFVMVNPQIENTASIGGEASAEIVDEKHKQPKIKMKPSFGKSPSNEKEKAIYCEDEVETEGKSKTGKLKLPKVTFLSGQRGSFDVTPSGSDDGTGPSLNGDKYEKSMFGKLKMPKVEFFSPYSKDASEEEEMETSLKLRNEASGESKESKESKTISGTMSFPGLRKKTEKDEEVRKINTIVSSKAKTEMLAEREGSESPVPTVSAGFVSVTKSEEREETTWFKVPKVTLSPHSTGILNITPESSPKGCKSSLPCSSEEASGGFYVKMPSVEFLTREMPSEHLITKTEGTLTVVTKTTKYTETKSTSSKQ</sequence>
<feature type="compositionally biased region" description="Basic and acidic residues" evidence="15">
    <location>
        <begin position="56"/>
        <end position="68"/>
    </location>
</feature>
<feature type="region of interest" description="Disordered" evidence="15">
    <location>
        <begin position="37"/>
        <end position="68"/>
    </location>
</feature>
<feature type="region of interest" description="Disordered" evidence="15">
    <location>
        <begin position="2726"/>
        <end position="2746"/>
    </location>
</feature>
<dbReference type="InterPro" id="IPR001478">
    <property type="entry name" value="PDZ"/>
</dbReference>
<gene>
    <name evidence="17" type="primary">prx</name>
</gene>
<dbReference type="FunFam" id="2.30.42.10:FF:000149">
    <property type="entry name" value="Periaxin"/>
    <property type="match status" value="1"/>
</dbReference>
<keyword evidence="8" id="KW-0677">Repeat</keyword>
<dbReference type="Pfam" id="PF00595">
    <property type="entry name" value="PDZ"/>
    <property type="match status" value="1"/>
</dbReference>
<keyword evidence="7" id="KW-0597">Phosphoprotein</keyword>
<dbReference type="Ensembl" id="ENSSANT00000025293.1">
    <property type="protein sequence ID" value="ENSSANP00000023756.1"/>
    <property type="gene ID" value="ENSSANG00000012220.1"/>
</dbReference>
<proteinExistence type="inferred from homology"/>
<keyword evidence="18" id="KW-1185">Reference proteome</keyword>
<keyword evidence="10" id="KW-0472">Membrane</keyword>
<dbReference type="GO" id="GO:0005634">
    <property type="term" value="C:nucleus"/>
    <property type="evidence" value="ECO:0007669"/>
    <property type="project" value="UniProtKB-SubCell"/>
</dbReference>
<feature type="domain" description="PDZ" evidence="16">
    <location>
        <begin position="75"/>
        <end position="144"/>
    </location>
</feature>
<comment type="subcellular location">
    <subcellularLocation>
        <location evidence="2">Cell junction</location>
    </subcellularLocation>
    <subcellularLocation>
        <location evidence="3">Cell membrane</location>
        <topology evidence="3">Peripheral membrane protein</topology>
        <orientation evidence="3">Cytoplasmic side</orientation>
    </subcellularLocation>
    <subcellularLocation>
        <location evidence="4">Cytoplasm</location>
    </subcellularLocation>
    <subcellularLocation>
        <location evidence="1">Nucleus</location>
    </subcellularLocation>
</comment>
<evidence type="ECO:0000256" key="13">
    <source>
        <dbReference type="ARBA" id="ARBA00065379"/>
    </source>
</evidence>
<dbReference type="GO" id="GO:0005886">
    <property type="term" value="C:plasma membrane"/>
    <property type="evidence" value="ECO:0007669"/>
    <property type="project" value="UniProtKB-SubCell"/>
</dbReference>
<dbReference type="Ensembl" id="ENSSANT00000025296.1">
    <property type="protein sequence ID" value="ENSSANP00000023759.1"/>
    <property type="gene ID" value="ENSSANG00000012220.1"/>
</dbReference>
<evidence type="ECO:0000256" key="7">
    <source>
        <dbReference type="ARBA" id="ARBA00022553"/>
    </source>
</evidence>
<evidence type="ECO:0000256" key="4">
    <source>
        <dbReference type="ARBA" id="ARBA00004496"/>
    </source>
</evidence>
<evidence type="ECO:0000256" key="14">
    <source>
        <dbReference type="ARBA" id="ARBA00067259"/>
    </source>
</evidence>
<evidence type="ECO:0000256" key="5">
    <source>
        <dbReference type="ARBA" id="ARBA00022475"/>
    </source>
</evidence>
<feature type="compositionally biased region" description="Polar residues" evidence="15">
    <location>
        <begin position="2573"/>
        <end position="2585"/>
    </location>
</feature>
<dbReference type="InterPro" id="IPR052082">
    <property type="entry name" value="Myelin_sheath_structural"/>
</dbReference>
<dbReference type="Proteomes" id="UP000472260">
    <property type="component" value="Unassembled WGS sequence"/>
</dbReference>
<evidence type="ECO:0000256" key="15">
    <source>
        <dbReference type="SAM" id="MobiDB-lite"/>
    </source>
</evidence>
<accession>A0A671LTP6</accession>
<evidence type="ECO:0000256" key="1">
    <source>
        <dbReference type="ARBA" id="ARBA00004123"/>
    </source>
</evidence>
<dbReference type="PROSITE" id="PS50106">
    <property type="entry name" value="PDZ"/>
    <property type="match status" value="1"/>
</dbReference>
<feature type="region of interest" description="Disordered" evidence="15">
    <location>
        <begin position="2302"/>
        <end position="2375"/>
    </location>
</feature>
<feature type="region of interest" description="Disordered" evidence="15">
    <location>
        <begin position="2616"/>
        <end position="2667"/>
    </location>
</feature>
<feature type="region of interest" description="Disordered" evidence="15">
    <location>
        <begin position="2431"/>
        <end position="2475"/>
    </location>
</feature>
<dbReference type="PANTHER" id="PTHR23348">
    <property type="entry name" value="PERIAXIN/AHNAK"/>
    <property type="match status" value="1"/>
</dbReference>
<keyword evidence="9" id="KW-0965">Cell junction</keyword>
<feature type="compositionally biased region" description="Polar residues" evidence="15">
    <location>
        <begin position="37"/>
        <end position="52"/>
    </location>
</feature>
<feature type="compositionally biased region" description="Polar residues" evidence="15">
    <location>
        <begin position="2457"/>
        <end position="2471"/>
    </location>
</feature>
<dbReference type="InterPro" id="IPR036034">
    <property type="entry name" value="PDZ_sf"/>
</dbReference>
<evidence type="ECO:0000313" key="17">
    <source>
        <dbReference type="Ensembl" id="ENSSANP00000023759.1"/>
    </source>
</evidence>
<evidence type="ECO:0000259" key="16">
    <source>
        <dbReference type="PROSITE" id="PS50106"/>
    </source>
</evidence>
<keyword evidence="5" id="KW-1003">Cell membrane</keyword>
<feature type="compositionally biased region" description="Basic and acidic residues" evidence="15">
    <location>
        <begin position="591"/>
        <end position="605"/>
    </location>
</feature>
<feature type="region of interest" description="Disordered" evidence="15">
    <location>
        <begin position="2521"/>
        <end position="2541"/>
    </location>
</feature>
<dbReference type="GO" id="GO:0005737">
    <property type="term" value="C:cytoplasm"/>
    <property type="evidence" value="ECO:0007669"/>
    <property type="project" value="UniProtKB-SubCell"/>
</dbReference>
<comment type="subunit">
    <text evidence="13">Homodimer (via PDZ domain). Interacts with SCN10A. Found in a complex with SCN10A. Interacts with DRP2. Identified in a dystroglycan complex that contains at least PRX, DRP2, UTRN, DMD and DAG1. Detected in a complex composed of at least EZR, AHNAK, PPL and PRX. Identified in a complex with EZR, AHNAK, BFSP1, BFSP2, ANK2, PLEC, VIM and spectrin.</text>
</comment>
<feature type="region of interest" description="Disordered" evidence="15">
    <location>
        <begin position="2573"/>
        <end position="2596"/>
    </location>
</feature>
<dbReference type="GO" id="GO:0070161">
    <property type="term" value="C:anchoring junction"/>
    <property type="evidence" value="ECO:0007669"/>
    <property type="project" value="UniProtKB-SubCell"/>
</dbReference>
<name>A0A671LTP6_9TELE</name>
<comment type="similarity">
    <text evidence="12">Belongs to the periaxin family.</text>
</comment>
<feature type="region of interest" description="Disordered" evidence="15">
    <location>
        <begin position="571"/>
        <end position="609"/>
    </location>
</feature>
<evidence type="ECO:0000256" key="11">
    <source>
        <dbReference type="ARBA" id="ARBA00023242"/>
    </source>
</evidence>
<evidence type="ECO:0000256" key="2">
    <source>
        <dbReference type="ARBA" id="ARBA00004282"/>
    </source>
</evidence>
<evidence type="ECO:0000313" key="18">
    <source>
        <dbReference type="Proteomes" id="UP000472260"/>
    </source>
</evidence>
<dbReference type="SUPFAM" id="SSF50156">
    <property type="entry name" value="PDZ domain-like"/>
    <property type="match status" value="1"/>
</dbReference>
<feature type="compositionally biased region" description="Basic and acidic residues" evidence="15">
    <location>
        <begin position="2628"/>
        <end position="2647"/>
    </location>
</feature>
<feature type="compositionally biased region" description="Polar residues" evidence="15">
    <location>
        <begin position="2726"/>
        <end position="2737"/>
    </location>
</feature>
<dbReference type="GO" id="GO:0043484">
    <property type="term" value="P:regulation of RNA splicing"/>
    <property type="evidence" value="ECO:0007669"/>
    <property type="project" value="TreeGrafter"/>
</dbReference>
<feature type="region of interest" description="Disordered" evidence="15">
    <location>
        <begin position="2269"/>
        <end position="2288"/>
    </location>
</feature>
<evidence type="ECO:0000256" key="6">
    <source>
        <dbReference type="ARBA" id="ARBA00022490"/>
    </source>
</evidence>
<evidence type="ECO:0000256" key="12">
    <source>
        <dbReference type="ARBA" id="ARBA00060817"/>
    </source>
</evidence>
<reference evidence="17" key="1">
    <citation type="submission" date="2025-05" db="UniProtKB">
        <authorList>
            <consortium name="Ensembl"/>
        </authorList>
    </citation>
    <scope>IDENTIFICATION</scope>
</reference>
<feature type="compositionally biased region" description="Basic and acidic residues" evidence="15">
    <location>
        <begin position="2269"/>
        <end position="2278"/>
    </location>
</feature>
<dbReference type="PANTHER" id="PTHR23348:SF42">
    <property type="entry name" value="PERIAXIN"/>
    <property type="match status" value="1"/>
</dbReference>